<dbReference type="AlphaFoldDB" id="A0A6G1EBM5"/>
<evidence type="ECO:0000313" key="2">
    <source>
        <dbReference type="Proteomes" id="UP000479710"/>
    </source>
</evidence>
<dbReference type="Proteomes" id="UP000479710">
    <property type="component" value="Unassembled WGS sequence"/>
</dbReference>
<keyword evidence="2" id="KW-1185">Reference proteome</keyword>
<evidence type="ECO:0000313" key="1">
    <source>
        <dbReference type="EMBL" id="KAF0921822.1"/>
    </source>
</evidence>
<comment type="caution">
    <text evidence="1">The sequence shown here is derived from an EMBL/GenBank/DDBJ whole genome shotgun (WGS) entry which is preliminary data.</text>
</comment>
<proteinExistence type="predicted"/>
<gene>
    <name evidence="1" type="ORF">E2562_020115</name>
</gene>
<accession>A0A6G1EBM5</accession>
<dbReference type="EMBL" id="SPHZ02000004">
    <property type="protein sequence ID" value="KAF0921822.1"/>
    <property type="molecule type" value="Genomic_DNA"/>
</dbReference>
<organism evidence="1 2">
    <name type="scientific">Oryza meyeriana var. granulata</name>
    <dbReference type="NCBI Taxonomy" id="110450"/>
    <lineage>
        <taxon>Eukaryota</taxon>
        <taxon>Viridiplantae</taxon>
        <taxon>Streptophyta</taxon>
        <taxon>Embryophyta</taxon>
        <taxon>Tracheophyta</taxon>
        <taxon>Spermatophyta</taxon>
        <taxon>Magnoliopsida</taxon>
        <taxon>Liliopsida</taxon>
        <taxon>Poales</taxon>
        <taxon>Poaceae</taxon>
        <taxon>BOP clade</taxon>
        <taxon>Oryzoideae</taxon>
        <taxon>Oryzeae</taxon>
        <taxon>Oryzinae</taxon>
        <taxon>Oryza</taxon>
        <taxon>Oryza meyeriana</taxon>
    </lineage>
</organism>
<sequence>MMDKVDGGLTVHYITPSSSQQADEPAWECRRLSWKGLQTRSISCAVASSREKRPAARQPSLESLVEKKSLAIDLQWKSPVSHGGLRQSSSILLRHHILQGHFLTFRPRWCDVGITR</sequence>
<protein>
    <submittedName>
        <fullName evidence="1">Uncharacterized protein</fullName>
    </submittedName>
</protein>
<name>A0A6G1EBM5_9ORYZ</name>
<reference evidence="1 2" key="1">
    <citation type="submission" date="2019-11" db="EMBL/GenBank/DDBJ databases">
        <title>Whole genome sequence of Oryza granulata.</title>
        <authorList>
            <person name="Li W."/>
        </authorList>
    </citation>
    <scope>NUCLEOTIDE SEQUENCE [LARGE SCALE GENOMIC DNA]</scope>
    <source>
        <strain evidence="2">cv. Menghai</strain>
        <tissue evidence="1">Leaf</tissue>
    </source>
</reference>